<dbReference type="GO" id="GO:0006865">
    <property type="term" value="P:amino acid transport"/>
    <property type="evidence" value="ECO:0007669"/>
    <property type="project" value="UniProtKB-KW"/>
</dbReference>
<keyword evidence="11" id="KW-1185">Reference proteome</keyword>
<comment type="subcellular location">
    <subcellularLocation>
        <location evidence="1">Cell membrane</location>
        <topology evidence="1">Multi-pass membrane protein</topology>
    </subcellularLocation>
</comment>
<dbReference type="OrthoDB" id="9807115at2"/>
<comment type="similarity">
    <text evidence="8">Belongs to the binding-protein-dependent transport system permease family. LivHM subfamily.</text>
</comment>
<evidence type="ECO:0000256" key="7">
    <source>
        <dbReference type="ARBA" id="ARBA00023136"/>
    </source>
</evidence>
<evidence type="ECO:0000313" key="11">
    <source>
        <dbReference type="Proteomes" id="UP000199344"/>
    </source>
</evidence>
<dbReference type="InterPro" id="IPR052157">
    <property type="entry name" value="BCAA_transport_permease"/>
</dbReference>
<dbReference type="RefSeq" id="WP_090522511.1">
    <property type="nucleotide sequence ID" value="NZ_FNAH01000003.1"/>
</dbReference>
<evidence type="ECO:0000256" key="2">
    <source>
        <dbReference type="ARBA" id="ARBA00022448"/>
    </source>
</evidence>
<evidence type="ECO:0000256" key="1">
    <source>
        <dbReference type="ARBA" id="ARBA00004651"/>
    </source>
</evidence>
<dbReference type="Pfam" id="PF02653">
    <property type="entry name" value="BPD_transp_2"/>
    <property type="match status" value="1"/>
</dbReference>
<dbReference type="InterPro" id="IPR001851">
    <property type="entry name" value="ABC_transp_permease"/>
</dbReference>
<dbReference type="PANTHER" id="PTHR11795">
    <property type="entry name" value="BRANCHED-CHAIN AMINO ACID TRANSPORT SYSTEM PERMEASE PROTEIN LIVH"/>
    <property type="match status" value="1"/>
</dbReference>
<feature type="transmembrane region" description="Helical" evidence="9">
    <location>
        <begin position="167"/>
        <end position="186"/>
    </location>
</feature>
<name>A0A1G6ZKT0_9RHOB</name>
<keyword evidence="3" id="KW-1003">Cell membrane</keyword>
<reference evidence="10 11" key="1">
    <citation type="submission" date="2016-10" db="EMBL/GenBank/DDBJ databases">
        <authorList>
            <person name="de Groot N.N."/>
        </authorList>
    </citation>
    <scope>NUCLEOTIDE SEQUENCE [LARGE SCALE GENOMIC DNA]</scope>
    <source>
        <strain evidence="10 11">DSM 22220</strain>
    </source>
</reference>
<gene>
    <name evidence="10" type="ORF">SAMN05421538_103298</name>
</gene>
<organism evidence="10 11">
    <name type="scientific">Paracoccus isoporae</name>
    <dbReference type="NCBI Taxonomy" id="591205"/>
    <lineage>
        <taxon>Bacteria</taxon>
        <taxon>Pseudomonadati</taxon>
        <taxon>Pseudomonadota</taxon>
        <taxon>Alphaproteobacteria</taxon>
        <taxon>Rhodobacterales</taxon>
        <taxon>Paracoccaceae</taxon>
        <taxon>Paracoccus</taxon>
    </lineage>
</organism>
<keyword evidence="5" id="KW-0029">Amino-acid transport</keyword>
<dbReference type="PANTHER" id="PTHR11795:SF442">
    <property type="entry name" value="ABC TRANSPORTER ATP-BINDING PROTEIN"/>
    <property type="match status" value="1"/>
</dbReference>
<evidence type="ECO:0000256" key="5">
    <source>
        <dbReference type="ARBA" id="ARBA00022970"/>
    </source>
</evidence>
<keyword evidence="4 9" id="KW-0812">Transmembrane</keyword>
<dbReference type="Proteomes" id="UP000199344">
    <property type="component" value="Unassembled WGS sequence"/>
</dbReference>
<sequence length="313" mass="33113">MSSLLILSLLNGLAYGLLLFLLSSGLTLIFSMMGVLNFAHASFYMLGAYLGFQLSAVTGFWVAIIISPILVGLIGAAVERFGLRKVHAQGHVAELLLTFGLAFLIEEVVQLVWGRSAVNFVLPQILRDPMFVLDGVAYPTYRIFMMAVALGMLAVVIVFLRTTRVGLLVQAALGLPRMVGMLGYNVPRLFTQVFAVGSALAGLAGAIGGAVLVTEPAMARELGPIVFVVVVVGGLGSVFGAFVASLIIGMVQTLAIGFDRPIYAMLGFGSPGEGGLAELWSVSLAQIAPLLPYLLLVLTLIFRPRGIAGTRDL</sequence>
<feature type="transmembrane region" description="Helical" evidence="9">
    <location>
        <begin position="95"/>
        <end position="113"/>
    </location>
</feature>
<evidence type="ECO:0000256" key="3">
    <source>
        <dbReference type="ARBA" id="ARBA00022475"/>
    </source>
</evidence>
<evidence type="ECO:0000256" key="6">
    <source>
        <dbReference type="ARBA" id="ARBA00022989"/>
    </source>
</evidence>
<dbReference type="AlphaFoldDB" id="A0A1G6ZKT0"/>
<accession>A0A1G6ZKT0</accession>
<keyword evidence="7 9" id="KW-0472">Membrane</keyword>
<feature type="transmembrane region" description="Helical" evidence="9">
    <location>
        <begin position="59"/>
        <end position="83"/>
    </location>
</feature>
<dbReference type="GO" id="GO:0005886">
    <property type="term" value="C:plasma membrane"/>
    <property type="evidence" value="ECO:0007669"/>
    <property type="project" value="UniProtKB-SubCell"/>
</dbReference>
<protein>
    <submittedName>
        <fullName evidence="10">Branched-chain amino acid transport system permease protein</fullName>
    </submittedName>
</protein>
<evidence type="ECO:0000256" key="8">
    <source>
        <dbReference type="ARBA" id="ARBA00037998"/>
    </source>
</evidence>
<feature type="transmembrane region" description="Helical" evidence="9">
    <location>
        <begin position="140"/>
        <end position="160"/>
    </location>
</feature>
<dbReference type="STRING" id="591205.SAMN05421538_103298"/>
<proteinExistence type="inferred from homology"/>
<keyword evidence="6 9" id="KW-1133">Transmembrane helix</keyword>
<evidence type="ECO:0000313" key="10">
    <source>
        <dbReference type="EMBL" id="SDE03384.1"/>
    </source>
</evidence>
<feature type="transmembrane region" description="Helical" evidence="9">
    <location>
        <begin position="12"/>
        <end position="39"/>
    </location>
</feature>
<evidence type="ECO:0000256" key="4">
    <source>
        <dbReference type="ARBA" id="ARBA00022692"/>
    </source>
</evidence>
<dbReference type="GO" id="GO:0022857">
    <property type="term" value="F:transmembrane transporter activity"/>
    <property type="evidence" value="ECO:0007669"/>
    <property type="project" value="InterPro"/>
</dbReference>
<feature type="transmembrane region" description="Helical" evidence="9">
    <location>
        <begin position="192"/>
        <end position="213"/>
    </location>
</feature>
<dbReference type="CDD" id="cd06582">
    <property type="entry name" value="TM_PBP1_LivH_like"/>
    <property type="match status" value="1"/>
</dbReference>
<feature type="transmembrane region" description="Helical" evidence="9">
    <location>
        <begin position="225"/>
        <end position="258"/>
    </location>
</feature>
<dbReference type="EMBL" id="FNAH01000003">
    <property type="protein sequence ID" value="SDE03384.1"/>
    <property type="molecule type" value="Genomic_DNA"/>
</dbReference>
<keyword evidence="2" id="KW-0813">Transport</keyword>
<feature type="transmembrane region" description="Helical" evidence="9">
    <location>
        <begin position="278"/>
        <end position="302"/>
    </location>
</feature>
<evidence type="ECO:0000256" key="9">
    <source>
        <dbReference type="SAM" id="Phobius"/>
    </source>
</evidence>